<feature type="compositionally biased region" description="Polar residues" evidence="6">
    <location>
        <begin position="282"/>
        <end position="291"/>
    </location>
</feature>
<sequence>MVAMAPPSVICFEEGSQRLRSTSVASSRTLDLENDEPDEGNYANIIDWINDIGNSAETQMPVRTAQQNLMTLAQPSIRAGDVIEVKNTMIGDYRVDFIQVKHISRATLSGRKFRGVPFTRTKNMRGRLPKKVNEVCMMLHFQQANGRTPDDFALLIDIKEDHVVRKRNLIITNATFPEHSVLHGPQSRLSIRSRTQALKRHIEQSGNLCCRWKWMVYLVDNRKDQKVEEEVLERISTEEVLDRQYLVDREALCNRWRGGRTRGGSWTPDQGSSGQAVDLTHDSSIPEGSSRASNQKYTFFDAFSGAGGVSRGAQNAGFKVTHAIDKSPDVWRTYSLNFPETKLYKWPVDRFIGQTDDSSIRVDVLHMSPPCQYFSPAHTKPCAHDDDNILAQRSCPALVKKLRPRLITIEQTFGLTFDRHRQYFYSLIRGLTELGYSVRWKIVALCTWGLAQTRKRLIIIAAGPGEQLPSFPPATHSEKSKDGLRPYTTIRQVLSRIREGDDLHNLGTVAQFTPRRRASGFDTLLGTIAARWGSLYYPDGTRNFTLREYACLQGFPKIHKFRGTTVGIKSQIGNAFPPSCVKFLYKHLEKWLLQQDRVQSHQPEAEKVVIIDAEVLDTESFDSDSPGAMNLTIDLTDEDVPGLHTSIITSSSFMDLT</sequence>
<evidence type="ECO:0000256" key="4">
    <source>
        <dbReference type="ARBA" id="ARBA00022691"/>
    </source>
</evidence>
<dbReference type="Proteomes" id="UP000002499">
    <property type="component" value="Unassembled WGS sequence"/>
</dbReference>
<dbReference type="InterPro" id="IPR029063">
    <property type="entry name" value="SAM-dependent_MTases_sf"/>
</dbReference>
<feature type="region of interest" description="Disordered" evidence="6">
    <location>
        <begin position="260"/>
        <end position="291"/>
    </location>
</feature>
<protein>
    <recommendedName>
        <fullName evidence="1">DNA (cytosine-5-)-methyltransferase</fullName>
        <ecNumber evidence="1">2.1.1.37</ecNumber>
    </recommendedName>
</protein>
<accession>E9DT40</accession>
<proteinExistence type="inferred from homology"/>
<dbReference type="AlphaFoldDB" id="E9DT40"/>
<keyword evidence="3 5" id="KW-0808">Transferase</keyword>
<dbReference type="GO" id="GO:0003886">
    <property type="term" value="F:DNA (cytosine-5-)-methyltransferase activity"/>
    <property type="evidence" value="ECO:0007669"/>
    <property type="project" value="UniProtKB-EC"/>
</dbReference>
<organism evidence="8">
    <name type="scientific">Metarhizium acridum (strain CQMa 102)</name>
    <dbReference type="NCBI Taxonomy" id="655827"/>
    <lineage>
        <taxon>Eukaryota</taxon>
        <taxon>Fungi</taxon>
        <taxon>Dikarya</taxon>
        <taxon>Ascomycota</taxon>
        <taxon>Pezizomycotina</taxon>
        <taxon>Sordariomycetes</taxon>
        <taxon>Hypocreomycetidae</taxon>
        <taxon>Hypocreales</taxon>
        <taxon>Clavicipitaceae</taxon>
        <taxon>Metarhizium</taxon>
    </lineage>
</organism>
<dbReference type="OrthoDB" id="414133at2759"/>
<gene>
    <name evidence="7" type="ORF">MAC_00922</name>
</gene>
<keyword evidence="2 5" id="KW-0489">Methyltransferase</keyword>
<dbReference type="HOGENOM" id="CLU_012943_2_2_1"/>
<dbReference type="EC" id="2.1.1.37" evidence="1"/>
<dbReference type="InterPro" id="IPR050390">
    <property type="entry name" value="C5-Methyltransferase"/>
</dbReference>
<dbReference type="Pfam" id="PF00145">
    <property type="entry name" value="DNA_methylase"/>
    <property type="match status" value="2"/>
</dbReference>
<dbReference type="Gene3D" id="3.90.120.10">
    <property type="entry name" value="DNA Methylase, subunit A, domain 2"/>
    <property type="match status" value="1"/>
</dbReference>
<name>E9DT40_METAQ</name>
<dbReference type="InParanoid" id="E9DT40"/>
<dbReference type="GO" id="GO:0044027">
    <property type="term" value="P:negative regulation of gene expression via chromosomal CpG island methylation"/>
    <property type="evidence" value="ECO:0007669"/>
    <property type="project" value="TreeGrafter"/>
</dbReference>
<dbReference type="InterPro" id="IPR001525">
    <property type="entry name" value="C5_MeTfrase"/>
</dbReference>
<keyword evidence="4 5" id="KW-0949">S-adenosyl-L-methionine</keyword>
<feature type="active site" evidence="5">
    <location>
        <position position="371"/>
    </location>
</feature>
<dbReference type="SUPFAM" id="SSF53335">
    <property type="entry name" value="S-adenosyl-L-methionine-dependent methyltransferases"/>
    <property type="match status" value="1"/>
</dbReference>
<dbReference type="PROSITE" id="PS51679">
    <property type="entry name" value="SAM_MT_C5"/>
    <property type="match status" value="1"/>
</dbReference>
<dbReference type="eggNOG" id="ENOG502RYYW">
    <property type="taxonomic scope" value="Eukaryota"/>
</dbReference>
<dbReference type="Gene3D" id="3.40.50.150">
    <property type="entry name" value="Vaccinia Virus protein VP39"/>
    <property type="match status" value="1"/>
</dbReference>
<dbReference type="GO" id="GO:0005634">
    <property type="term" value="C:nucleus"/>
    <property type="evidence" value="ECO:0007669"/>
    <property type="project" value="TreeGrafter"/>
</dbReference>
<dbReference type="PANTHER" id="PTHR10629:SF52">
    <property type="entry name" value="DNA (CYTOSINE-5)-METHYLTRANSFERASE 1"/>
    <property type="match status" value="1"/>
</dbReference>
<evidence type="ECO:0000313" key="7">
    <source>
        <dbReference type="EMBL" id="EFY93139.1"/>
    </source>
</evidence>
<dbReference type="KEGG" id="maw:19245233"/>
<evidence type="ECO:0000256" key="3">
    <source>
        <dbReference type="ARBA" id="ARBA00022679"/>
    </source>
</evidence>
<evidence type="ECO:0000256" key="2">
    <source>
        <dbReference type="ARBA" id="ARBA00022603"/>
    </source>
</evidence>
<dbReference type="GO" id="GO:0003677">
    <property type="term" value="F:DNA binding"/>
    <property type="evidence" value="ECO:0007669"/>
    <property type="project" value="TreeGrafter"/>
</dbReference>
<reference evidence="7 8" key="1">
    <citation type="journal article" date="2011" name="PLoS Genet.">
        <title>Genome sequencing and comparative transcriptomics of the model entomopathogenic fungi Metarhizium anisopliae and M. acridum.</title>
        <authorList>
            <person name="Gao Q."/>
            <person name="Jin K."/>
            <person name="Ying S.H."/>
            <person name="Zhang Y."/>
            <person name="Xiao G."/>
            <person name="Shang Y."/>
            <person name="Duan Z."/>
            <person name="Hu X."/>
            <person name="Xie X.Q."/>
            <person name="Zhou G."/>
            <person name="Peng G."/>
            <person name="Luo Z."/>
            <person name="Huang W."/>
            <person name="Wang B."/>
            <person name="Fang W."/>
            <person name="Wang S."/>
            <person name="Zhong Y."/>
            <person name="Ma L.J."/>
            <person name="St Leger R.J."/>
            <person name="Zhao G.P."/>
            <person name="Pei Y."/>
            <person name="Feng M.G."/>
            <person name="Xia Y."/>
            <person name="Wang C."/>
        </authorList>
    </citation>
    <scope>NUCLEOTIDE SEQUENCE [LARGE SCALE GENOMIC DNA]</scope>
    <source>
        <strain evidence="7 8">CQMa 102</strain>
    </source>
</reference>
<evidence type="ECO:0000313" key="8">
    <source>
        <dbReference type="Proteomes" id="UP000002499"/>
    </source>
</evidence>
<dbReference type="GO" id="GO:0032259">
    <property type="term" value="P:methylation"/>
    <property type="evidence" value="ECO:0007669"/>
    <property type="project" value="UniProtKB-KW"/>
</dbReference>
<dbReference type="PRINTS" id="PR00105">
    <property type="entry name" value="C5METTRFRASE"/>
</dbReference>
<dbReference type="OMA" id="CCYWSPA"/>
<dbReference type="EMBL" id="GL698472">
    <property type="protein sequence ID" value="EFY93139.1"/>
    <property type="molecule type" value="Genomic_DNA"/>
</dbReference>
<keyword evidence="8" id="KW-1185">Reference proteome</keyword>
<dbReference type="PANTHER" id="PTHR10629">
    <property type="entry name" value="CYTOSINE-SPECIFIC METHYLTRANSFERASE"/>
    <property type="match status" value="1"/>
</dbReference>
<evidence type="ECO:0000256" key="5">
    <source>
        <dbReference type="PROSITE-ProRule" id="PRU01016"/>
    </source>
</evidence>
<comment type="similarity">
    <text evidence="5">Belongs to the class I-like SAM-binding methyltransferase superfamily. C5-methyltransferase family.</text>
</comment>
<evidence type="ECO:0000256" key="1">
    <source>
        <dbReference type="ARBA" id="ARBA00011975"/>
    </source>
</evidence>
<dbReference type="GeneID" id="19245233"/>
<evidence type="ECO:0000256" key="6">
    <source>
        <dbReference type="SAM" id="MobiDB-lite"/>
    </source>
</evidence>
<dbReference type="STRING" id="655827.E9DT40"/>